<evidence type="ECO:0000256" key="1">
    <source>
        <dbReference type="SAM" id="MobiDB-lite"/>
    </source>
</evidence>
<comment type="caution">
    <text evidence="2">The sequence shown here is derived from an EMBL/GenBank/DDBJ whole genome shotgun (WGS) entry which is preliminary data.</text>
</comment>
<accession>A0A5M9J9I8</accession>
<feature type="compositionally biased region" description="Basic residues" evidence="1">
    <location>
        <begin position="75"/>
        <end position="85"/>
    </location>
</feature>
<dbReference type="AlphaFoldDB" id="A0A5M9J9I8"/>
<keyword evidence="3" id="KW-1185">Reference proteome</keyword>
<name>A0A5M9J9I8_MONFR</name>
<evidence type="ECO:0000313" key="2">
    <source>
        <dbReference type="EMBL" id="KAA8565220.1"/>
    </source>
</evidence>
<dbReference type="EMBL" id="VICG01000014">
    <property type="protein sequence ID" value="KAA8565220.1"/>
    <property type="molecule type" value="Genomic_DNA"/>
</dbReference>
<gene>
    <name evidence="2" type="ORF">EYC84_010953</name>
</gene>
<sequence length="85" mass="9375">MSKWILAKLVITIIPELRESASLRTFHGSRPGSFDFTNISKFMQPMPAAFLLTDSHALAISTLRQASPSTDPTPPRRHQATTKGP</sequence>
<proteinExistence type="predicted"/>
<dbReference type="Proteomes" id="UP000322873">
    <property type="component" value="Unassembled WGS sequence"/>
</dbReference>
<reference evidence="2 3" key="1">
    <citation type="submission" date="2019-06" db="EMBL/GenBank/DDBJ databases">
        <title>Genome Sequence of the Brown Rot Fungal Pathogen Monilinia fructicola.</title>
        <authorList>
            <person name="De Miccolis Angelini R.M."/>
            <person name="Landi L."/>
            <person name="Abate D."/>
            <person name="Pollastro S."/>
            <person name="Romanazzi G."/>
            <person name="Faretra F."/>
        </authorList>
    </citation>
    <scope>NUCLEOTIDE SEQUENCE [LARGE SCALE GENOMIC DNA]</scope>
    <source>
        <strain evidence="2 3">Mfrc123</strain>
    </source>
</reference>
<organism evidence="2 3">
    <name type="scientific">Monilinia fructicola</name>
    <name type="common">Brown rot fungus</name>
    <name type="synonym">Ciboria fructicola</name>
    <dbReference type="NCBI Taxonomy" id="38448"/>
    <lineage>
        <taxon>Eukaryota</taxon>
        <taxon>Fungi</taxon>
        <taxon>Dikarya</taxon>
        <taxon>Ascomycota</taxon>
        <taxon>Pezizomycotina</taxon>
        <taxon>Leotiomycetes</taxon>
        <taxon>Helotiales</taxon>
        <taxon>Sclerotiniaceae</taxon>
        <taxon>Monilinia</taxon>
    </lineage>
</organism>
<feature type="region of interest" description="Disordered" evidence="1">
    <location>
        <begin position="63"/>
        <end position="85"/>
    </location>
</feature>
<protein>
    <submittedName>
        <fullName evidence="2">Uncharacterized protein</fullName>
    </submittedName>
</protein>
<evidence type="ECO:0000313" key="3">
    <source>
        <dbReference type="Proteomes" id="UP000322873"/>
    </source>
</evidence>